<dbReference type="CDD" id="cd11364">
    <property type="entry name" value="RNase_PH_PNPase_2"/>
    <property type="match status" value="1"/>
</dbReference>
<dbReference type="EC" id="2.7.7.8" evidence="5"/>
<dbReference type="SMART" id="SM00316">
    <property type="entry name" value="S1"/>
    <property type="match status" value="1"/>
</dbReference>
<feature type="domain" description="S1 motif" evidence="6">
    <location>
        <begin position="610"/>
        <end position="677"/>
    </location>
</feature>
<proteinExistence type="inferred from homology"/>
<dbReference type="FunFam" id="3.30.1370.10:FF:000001">
    <property type="entry name" value="Polyribonucleotide nucleotidyltransferase"/>
    <property type="match status" value="1"/>
</dbReference>
<dbReference type="GO" id="GO:0005829">
    <property type="term" value="C:cytosol"/>
    <property type="evidence" value="ECO:0007669"/>
    <property type="project" value="TreeGrafter"/>
</dbReference>
<evidence type="ECO:0000256" key="5">
    <source>
        <dbReference type="HAMAP-Rule" id="MF_01595"/>
    </source>
</evidence>
<dbReference type="Pfam" id="PF00575">
    <property type="entry name" value="S1"/>
    <property type="match status" value="1"/>
</dbReference>
<dbReference type="InterPro" id="IPR027408">
    <property type="entry name" value="PNPase/RNase_PH_dom_sf"/>
</dbReference>
<comment type="function">
    <text evidence="5">Involved in mRNA degradation. Catalyzes the phosphorolysis of single-stranded polyribonucleotides processively in the 3'- to 5'-direction.</text>
</comment>
<dbReference type="GO" id="GO:0000175">
    <property type="term" value="F:3'-5'-RNA exonuclease activity"/>
    <property type="evidence" value="ECO:0007669"/>
    <property type="project" value="TreeGrafter"/>
</dbReference>
<evidence type="ECO:0000256" key="4">
    <source>
        <dbReference type="ARBA" id="ARBA00022884"/>
    </source>
</evidence>
<comment type="caution">
    <text evidence="8">The sequence shown here is derived from an EMBL/GenBank/DDBJ whole genome shotgun (WGS) entry which is preliminary data.</text>
</comment>
<dbReference type="SUPFAM" id="SSF54791">
    <property type="entry name" value="Eukaryotic type KH-domain (KH-domain type I)"/>
    <property type="match status" value="1"/>
</dbReference>
<dbReference type="HAMAP" id="MF_01595">
    <property type="entry name" value="PNPase"/>
    <property type="match status" value="1"/>
</dbReference>
<evidence type="ECO:0000256" key="1">
    <source>
        <dbReference type="ARBA" id="ARBA00007404"/>
    </source>
</evidence>
<dbReference type="PANTHER" id="PTHR11252">
    <property type="entry name" value="POLYRIBONUCLEOTIDE NUCLEOTIDYLTRANSFERASE"/>
    <property type="match status" value="1"/>
</dbReference>
<feature type="binding site" evidence="5">
    <location>
        <position position="478"/>
    </location>
    <ligand>
        <name>Mg(2+)</name>
        <dbReference type="ChEBI" id="CHEBI:18420"/>
    </ligand>
</feature>
<dbReference type="InterPro" id="IPR004088">
    <property type="entry name" value="KH_dom_type_1"/>
</dbReference>
<dbReference type="AlphaFoldDB" id="A0A1F6BM55"/>
<keyword evidence="4 5" id="KW-0694">RNA-binding</keyword>
<reference evidence="8 9" key="1">
    <citation type="journal article" date="2016" name="Nat. Commun.">
        <title>Thousands of microbial genomes shed light on interconnected biogeochemical processes in an aquifer system.</title>
        <authorList>
            <person name="Anantharaman K."/>
            <person name="Brown C.T."/>
            <person name="Hug L.A."/>
            <person name="Sharon I."/>
            <person name="Castelle C.J."/>
            <person name="Probst A.J."/>
            <person name="Thomas B.C."/>
            <person name="Singh A."/>
            <person name="Wilkins M.J."/>
            <person name="Karaoz U."/>
            <person name="Brodie E.L."/>
            <person name="Williams K.H."/>
            <person name="Hubbard S.S."/>
            <person name="Banfield J.F."/>
        </authorList>
    </citation>
    <scope>NUCLEOTIDE SEQUENCE [LARGE SCALE GENOMIC DNA]</scope>
</reference>
<dbReference type="InterPro" id="IPR003029">
    <property type="entry name" value="S1_domain"/>
</dbReference>
<dbReference type="InterPro" id="IPR036345">
    <property type="entry name" value="ExoRNase_PH_dom2_sf"/>
</dbReference>
<dbReference type="NCBIfam" id="TIGR03591">
    <property type="entry name" value="polynuc_phos"/>
    <property type="match status" value="1"/>
</dbReference>
<name>A0A1F6BM55_9BACT</name>
<dbReference type="SUPFAM" id="SSF55666">
    <property type="entry name" value="Ribonuclease PH domain 2-like"/>
    <property type="match status" value="2"/>
</dbReference>
<dbReference type="SUPFAM" id="SSF46915">
    <property type="entry name" value="Polynucleotide phosphorylase/guanosine pentaphosphate synthase (PNPase/GPSI), domain 3"/>
    <property type="match status" value="1"/>
</dbReference>
<gene>
    <name evidence="5" type="primary">pnp</name>
    <name evidence="8" type="ORF">A2127_00770</name>
</gene>
<dbReference type="InterPro" id="IPR012340">
    <property type="entry name" value="NA-bd_OB-fold"/>
</dbReference>
<dbReference type="InterPro" id="IPR002792">
    <property type="entry name" value="TRAM_dom"/>
</dbReference>
<dbReference type="GO" id="GO:0006396">
    <property type="term" value="P:RNA processing"/>
    <property type="evidence" value="ECO:0007669"/>
    <property type="project" value="InterPro"/>
</dbReference>
<organism evidence="8 9">
    <name type="scientific">Candidatus Jorgensenbacteria bacterium GWC1_48_12</name>
    <dbReference type="NCBI Taxonomy" id="1798469"/>
    <lineage>
        <taxon>Bacteria</taxon>
        <taxon>Candidatus Joergenseniibacteriota</taxon>
    </lineage>
</organism>
<comment type="cofactor">
    <cofactor evidence="5">
        <name>Mg(2+)</name>
        <dbReference type="ChEBI" id="CHEBI:18420"/>
    </cofactor>
</comment>
<dbReference type="SMART" id="SM00322">
    <property type="entry name" value="KH"/>
    <property type="match status" value="1"/>
</dbReference>
<dbReference type="CDD" id="cd02393">
    <property type="entry name" value="KH-I_PNPase"/>
    <property type="match status" value="1"/>
</dbReference>
<dbReference type="Pfam" id="PF01138">
    <property type="entry name" value="RNase_PH"/>
    <property type="match status" value="2"/>
</dbReference>
<dbReference type="PROSITE" id="PS50926">
    <property type="entry name" value="TRAM"/>
    <property type="match status" value="1"/>
</dbReference>
<evidence type="ECO:0000313" key="9">
    <source>
        <dbReference type="Proteomes" id="UP000179324"/>
    </source>
</evidence>
<dbReference type="Pfam" id="PF00013">
    <property type="entry name" value="KH_1"/>
    <property type="match status" value="1"/>
</dbReference>
<dbReference type="InterPro" id="IPR036456">
    <property type="entry name" value="PNPase_PH_RNA-bd_sf"/>
</dbReference>
<evidence type="ECO:0000256" key="3">
    <source>
        <dbReference type="ARBA" id="ARBA00022695"/>
    </source>
</evidence>
<dbReference type="SUPFAM" id="SSF50249">
    <property type="entry name" value="Nucleic acid-binding proteins"/>
    <property type="match status" value="1"/>
</dbReference>
<dbReference type="GO" id="GO:0006402">
    <property type="term" value="P:mRNA catabolic process"/>
    <property type="evidence" value="ECO:0007669"/>
    <property type="project" value="UniProtKB-UniRule"/>
</dbReference>
<keyword evidence="3 5" id="KW-0548">Nucleotidyltransferase</keyword>
<feature type="domain" description="TRAM" evidence="7">
    <location>
        <begin position="10"/>
        <end position="75"/>
    </location>
</feature>
<dbReference type="InterPro" id="IPR004087">
    <property type="entry name" value="KH_dom"/>
</dbReference>
<comment type="similarity">
    <text evidence="1 5">Belongs to the polyribonucleotide nucleotidyltransferase family.</text>
</comment>
<comment type="catalytic activity">
    <reaction evidence="5">
        <text>RNA(n+1) + phosphate = RNA(n) + a ribonucleoside 5'-diphosphate</text>
        <dbReference type="Rhea" id="RHEA:22096"/>
        <dbReference type="Rhea" id="RHEA-COMP:14527"/>
        <dbReference type="Rhea" id="RHEA-COMP:17342"/>
        <dbReference type="ChEBI" id="CHEBI:43474"/>
        <dbReference type="ChEBI" id="CHEBI:57930"/>
        <dbReference type="ChEBI" id="CHEBI:140395"/>
        <dbReference type="EC" id="2.7.7.8"/>
    </reaction>
</comment>
<dbReference type="NCBIfam" id="NF008805">
    <property type="entry name" value="PRK11824.1"/>
    <property type="match status" value="1"/>
</dbReference>
<feature type="binding site" evidence="5">
    <location>
        <position position="472"/>
    </location>
    <ligand>
        <name>Mg(2+)</name>
        <dbReference type="ChEBI" id="CHEBI:18420"/>
    </ligand>
</feature>
<keyword evidence="5" id="KW-0963">Cytoplasm</keyword>
<dbReference type="PANTHER" id="PTHR11252:SF0">
    <property type="entry name" value="POLYRIBONUCLEOTIDE NUCLEOTIDYLTRANSFERASE 1, MITOCHONDRIAL"/>
    <property type="match status" value="1"/>
</dbReference>
<dbReference type="GO" id="GO:0003723">
    <property type="term" value="F:RNA binding"/>
    <property type="evidence" value="ECO:0007669"/>
    <property type="project" value="UniProtKB-UniRule"/>
</dbReference>
<dbReference type="InterPro" id="IPR020568">
    <property type="entry name" value="Ribosomal_Su5_D2-typ_SF"/>
</dbReference>
<evidence type="ECO:0000256" key="2">
    <source>
        <dbReference type="ARBA" id="ARBA00022679"/>
    </source>
</evidence>
<dbReference type="InterPro" id="IPR012162">
    <property type="entry name" value="PNPase"/>
</dbReference>
<dbReference type="GO" id="GO:0004654">
    <property type="term" value="F:polyribonucleotide nucleotidyltransferase activity"/>
    <property type="evidence" value="ECO:0007669"/>
    <property type="project" value="UniProtKB-UniRule"/>
</dbReference>
<evidence type="ECO:0000259" key="6">
    <source>
        <dbReference type="PROSITE" id="PS50126"/>
    </source>
</evidence>
<dbReference type="SUPFAM" id="SSF54211">
    <property type="entry name" value="Ribosomal protein S5 domain 2-like"/>
    <property type="match status" value="2"/>
</dbReference>
<accession>A0A1F6BM55</accession>
<dbReference type="Proteomes" id="UP000179324">
    <property type="component" value="Unassembled WGS sequence"/>
</dbReference>
<evidence type="ECO:0000259" key="7">
    <source>
        <dbReference type="PROSITE" id="PS50926"/>
    </source>
</evidence>
<evidence type="ECO:0000313" key="8">
    <source>
        <dbReference type="EMBL" id="OGG38006.1"/>
    </source>
</evidence>
<dbReference type="GO" id="GO:0000287">
    <property type="term" value="F:magnesium ion binding"/>
    <property type="evidence" value="ECO:0007669"/>
    <property type="project" value="UniProtKB-UniRule"/>
</dbReference>
<dbReference type="Gene3D" id="3.30.230.70">
    <property type="entry name" value="GHMP Kinase, N-terminal domain"/>
    <property type="match status" value="2"/>
</dbReference>
<dbReference type="InterPro" id="IPR036612">
    <property type="entry name" value="KH_dom_type_1_sf"/>
</dbReference>
<comment type="subcellular location">
    <subcellularLocation>
        <location evidence="5">Cytoplasm</location>
    </subcellularLocation>
</comment>
<dbReference type="Gene3D" id="3.30.1370.10">
    <property type="entry name" value="K Homology domain, type 1"/>
    <property type="match status" value="1"/>
</dbReference>
<dbReference type="PIRSF" id="PIRSF005499">
    <property type="entry name" value="PNPase"/>
    <property type="match status" value="1"/>
</dbReference>
<protein>
    <recommendedName>
        <fullName evidence="5">Polyribonucleotide nucleotidyltransferase</fullName>
        <ecNumber evidence="5">2.7.7.8</ecNumber>
    </recommendedName>
    <alternativeName>
        <fullName evidence="5">Polynucleotide phosphorylase</fullName>
        <shortName evidence="5">PNPase</shortName>
    </alternativeName>
</protein>
<dbReference type="PROSITE" id="PS50084">
    <property type="entry name" value="KH_TYPE_1"/>
    <property type="match status" value="1"/>
</dbReference>
<dbReference type="InterPro" id="IPR001247">
    <property type="entry name" value="ExoRNase_PH_dom1"/>
</dbReference>
<keyword evidence="5" id="KW-0479">Metal-binding</keyword>
<keyword evidence="5" id="KW-0460">Magnesium</keyword>
<dbReference type="PROSITE" id="PS50126">
    <property type="entry name" value="S1"/>
    <property type="match status" value="1"/>
</dbReference>
<sequence length="680" mass="74336">MKLERKIYKTKIDGEELTLEISGLAGKANGAVLARYGATAVLATAVMAKEDRPGDFFPLTVDYEERFYAAGKIIGSRFIRREGRPSDEATLSGRLIDRTIRPLFDERIRKEIQVTITILAYDEKHDPDVPALIAVSTALGISDIPWNGPVAGVRKVKNGEENFSYNAFFAGPAERINMIEFEGREIKEEELLRIFNESIEEIGALIEFQKGIVKEVGKPKAGISFPEVDSRVRGLVREFVKNDLGKAVKEGTLGELKHGLMDHLKESGEPVEAFGLADIAFEDEIDKFVKEEVLKHERRSDDRKLDEVRPLYGEVGIFERTHGSGLFIRGETQVLAITTLAPLSAGQLVETMESTGKKRFMLHYNFPNFSVGEVGRSRGPGRREIGHGALAAKAIRAVLPTEEEFPYAIRVVAETLSSNGSSSMASTCATSLSLMDAGVPLKKHVAGISIGIVMDEEENDFKLLTDIQGPEDHHGGMDFKVAGTHDGVTAVQMDVKTEGITAEIFEKALRQAGDAREKILDSMEKTISAPRPELSSYAPTILTLNIKPESIGEVIGSGGRTINGIIDSVGNDTTIDIEDDGRVFIASSNRESAEKAFEMVTQIVREYKIGEIVEGPVVRILEFGAIVDLGGGRDGMIHVSELKEGFVKKVEDVVKIGDVVKAKVLRVENGKIGLSLKGVN</sequence>
<dbReference type="Gene3D" id="2.40.50.140">
    <property type="entry name" value="Nucleic acid-binding proteins"/>
    <property type="match status" value="1"/>
</dbReference>
<dbReference type="EMBL" id="MFKI01000035">
    <property type="protein sequence ID" value="OGG38006.1"/>
    <property type="molecule type" value="Genomic_DNA"/>
</dbReference>
<keyword evidence="2 5" id="KW-0808">Transferase</keyword>